<dbReference type="InterPro" id="IPR003728">
    <property type="entry name" value="Ribosome_maturation_RimP"/>
</dbReference>
<comment type="similarity">
    <text evidence="3">Belongs to the RimP family.</text>
</comment>
<reference evidence="6 7" key="1">
    <citation type="submission" date="2017-11" db="EMBL/GenBank/DDBJ databases">
        <title>Genome sequence of Entomoplasma somnilux PYAN-1 (ATCC 49194).</title>
        <authorList>
            <person name="Lo W.-S."/>
            <person name="Gasparich G.E."/>
            <person name="Kuo C.-H."/>
        </authorList>
    </citation>
    <scope>NUCLEOTIDE SEQUENCE [LARGE SCALE GENOMIC DNA]</scope>
    <source>
        <strain evidence="6 7">PYAN-1</strain>
    </source>
</reference>
<feature type="domain" description="Ribosome maturation factor RimP C-terminal" evidence="5">
    <location>
        <begin position="99"/>
        <end position="164"/>
    </location>
</feature>
<comment type="subcellular location">
    <subcellularLocation>
        <location evidence="3">Cytoplasm</location>
    </subcellularLocation>
</comment>
<dbReference type="Pfam" id="PF17384">
    <property type="entry name" value="DUF150_C"/>
    <property type="match status" value="1"/>
</dbReference>
<evidence type="ECO:0000313" key="6">
    <source>
        <dbReference type="EMBL" id="ATZ18693.1"/>
    </source>
</evidence>
<evidence type="ECO:0000256" key="2">
    <source>
        <dbReference type="ARBA" id="ARBA00022517"/>
    </source>
</evidence>
<dbReference type="RefSeq" id="WP_024863216.1">
    <property type="nucleotide sequence ID" value="NZ_CP024965.1"/>
</dbReference>
<comment type="function">
    <text evidence="3">Required for maturation of 30S ribosomal subunits.</text>
</comment>
<sequence>MSKFISIKTKIIEMANEILQKNNLCVYDVLEIKNSEFESDVLQILVEDLNQPNKPLDFDILSTVTDHLSEMMDSFNELSDPYMLEIASAGIEKNIRNFEELKKALNQYINVVFKKPINGLQETNGTLVSIDGEEFTIEYFIKGQKKKSKITWKDISKIRYAVKF</sequence>
<dbReference type="SUPFAM" id="SSF74942">
    <property type="entry name" value="YhbC-like, C-terminal domain"/>
    <property type="match status" value="1"/>
</dbReference>
<organism evidence="6 7">
    <name type="scientific">Williamsoniiplasma somnilux</name>
    <dbReference type="NCBI Taxonomy" id="215578"/>
    <lineage>
        <taxon>Bacteria</taxon>
        <taxon>Bacillati</taxon>
        <taxon>Mycoplasmatota</taxon>
        <taxon>Mollicutes</taxon>
        <taxon>Entomoplasmatales</taxon>
        <taxon>Williamsoniiplasma</taxon>
    </lineage>
</organism>
<dbReference type="Gene3D" id="2.30.30.180">
    <property type="entry name" value="Ribosome maturation factor RimP, C-terminal domain"/>
    <property type="match status" value="1"/>
</dbReference>
<dbReference type="GO" id="GO:0000028">
    <property type="term" value="P:ribosomal small subunit assembly"/>
    <property type="evidence" value="ECO:0007669"/>
    <property type="project" value="TreeGrafter"/>
</dbReference>
<proteinExistence type="inferred from homology"/>
<dbReference type="InterPro" id="IPR028998">
    <property type="entry name" value="RimP_C"/>
</dbReference>
<dbReference type="AlphaFoldDB" id="A0A2K8P1B5"/>
<evidence type="ECO:0000256" key="1">
    <source>
        <dbReference type="ARBA" id="ARBA00022490"/>
    </source>
</evidence>
<dbReference type="PANTHER" id="PTHR33867">
    <property type="entry name" value="RIBOSOME MATURATION FACTOR RIMP"/>
    <property type="match status" value="1"/>
</dbReference>
<dbReference type="CDD" id="cd01734">
    <property type="entry name" value="YlxS_C"/>
    <property type="match status" value="1"/>
</dbReference>
<dbReference type="InterPro" id="IPR028989">
    <property type="entry name" value="RimP_N"/>
</dbReference>
<keyword evidence="7" id="KW-1185">Reference proteome</keyword>
<dbReference type="SUPFAM" id="SSF75420">
    <property type="entry name" value="YhbC-like, N-terminal domain"/>
    <property type="match status" value="1"/>
</dbReference>
<evidence type="ECO:0000256" key="3">
    <source>
        <dbReference type="HAMAP-Rule" id="MF_01077"/>
    </source>
</evidence>
<dbReference type="InterPro" id="IPR035956">
    <property type="entry name" value="RimP_N_sf"/>
</dbReference>
<keyword evidence="1 3" id="KW-0963">Cytoplasm</keyword>
<keyword evidence="2 3" id="KW-0690">Ribosome biogenesis</keyword>
<evidence type="ECO:0000259" key="4">
    <source>
        <dbReference type="Pfam" id="PF02576"/>
    </source>
</evidence>
<dbReference type="Gene3D" id="3.30.300.70">
    <property type="entry name" value="RimP-like superfamily, N-terminal"/>
    <property type="match status" value="1"/>
</dbReference>
<dbReference type="HAMAP" id="MF_01077">
    <property type="entry name" value="RimP"/>
    <property type="match status" value="1"/>
</dbReference>
<evidence type="ECO:0000259" key="5">
    <source>
        <dbReference type="Pfam" id="PF17384"/>
    </source>
</evidence>
<dbReference type="InterPro" id="IPR036847">
    <property type="entry name" value="RimP_C_sf"/>
</dbReference>
<name>A0A2K8P1B5_9MOLU</name>
<gene>
    <name evidence="3 6" type="primary">rimP</name>
    <name evidence="6" type="ORF">ESOMN_v1c03110</name>
</gene>
<dbReference type="GO" id="GO:0005829">
    <property type="term" value="C:cytosol"/>
    <property type="evidence" value="ECO:0007669"/>
    <property type="project" value="TreeGrafter"/>
</dbReference>
<protein>
    <recommendedName>
        <fullName evidence="3">Ribosome maturation factor RimP</fullName>
    </recommendedName>
</protein>
<dbReference type="PANTHER" id="PTHR33867:SF1">
    <property type="entry name" value="RIBOSOME MATURATION FACTOR RIMP"/>
    <property type="match status" value="1"/>
</dbReference>
<dbReference type="EMBL" id="CP024965">
    <property type="protein sequence ID" value="ATZ18693.1"/>
    <property type="molecule type" value="Genomic_DNA"/>
</dbReference>
<feature type="domain" description="Ribosome maturation factor RimP N-terminal" evidence="4">
    <location>
        <begin position="17"/>
        <end position="92"/>
    </location>
</feature>
<accession>A0A2K8P1B5</accession>
<dbReference type="Pfam" id="PF02576">
    <property type="entry name" value="RimP_N"/>
    <property type="match status" value="1"/>
</dbReference>
<dbReference type="GO" id="GO:0006412">
    <property type="term" value="P:translation"/>
    <property type="evidence" value="ECO:0007669"/>
    <property type="project" value="TreeGrafter"/>
</dbReference>
<evidence type="ECO:0000313" key="7">
    <source>
        <dbReference type="Proteomes" id="UP000232230"/>
    </source>
</evidence>
<dbReference type="Proteomes" id="UP000232230">
    <property type="component" value="Chromosome"/>
</dbReference>
<dbReference type="KEGG" id="esx:ESOMN_v1c03110"/>